<evidence type="ECO:0000259" key="1">
    <source>
        <dbReference type="PROSITE" id="PS50011"/>
    </source>
</evidence>
<dbReference type="Pfam" id="PF07714">
    <property type="entry name" value="PK_Tyr_Ser-Thr"/>
    <property type="match status" value="1"/>
</dbReference>
<dbReference type="InterPro" id="IPR001245">
    <property type="entry name" value="Ser-Thr/Tyr_kinase_cat_dom"/>
</dbReference>
<dbReference type="AlphaFoldDB" id="A0A0H2RQU0"/>
<keyword evidence="3" id="KW-1185">Reference proteome</keyword>
<name>A0A0H2RQU0_9AGAM</name>
<dbReference type="InterPro" id="IPR008271">
    <property type="entry name" value="Ser/Thr_kinase_AS"/>
</dbReference>
<feature type="domain" description="Protein kinase" evidence="1">
    <location>
        <begin position="22"/>
        <end position="290"/>
    </location>
</feature>
<dbReference type="SMART" id="SM00220">
    <property type="entry name" value="S_TKc"/>
    <property type="match status" value="1"/>
</dbReference>
<gene>
    <name evidence="2" type="ORF">SCHPADRAFT_860527</name>
</gene>
<dbReference type="PROSITE" id="PS00108">
    <property type="entry name" value="PROTEIN_KINASE_ST"/>
    <property type="match status" value="1"/>
</dbReference>
<dbReference type="InterPro" id="IPR011009">
    <property type="entry name" value="Kinase-like_dom_sf"/>
</dbReference>
<keyword evidence="2" id="KW-0808">Transferase</keyword>
<dbReference type="PROSITE" id="PS50011">
    <property type="entry name" value="PROTEIN_KINASE_DOM"/>
    <property type="match status" value="1"/>
</dbReference>
<sequence>MDPIEKILTGLSHLNLQGSITNKQPQPEGYGATCDVYSAWSTKHEKRVAIKQFRYFMAKDQGFAKRLAKEIRIWMELDNEHILPLLGYIIEGRLKTPSLVSEWMHKGTLHDFMKTFVRGSLETCTMLFGITSGIAYLHSKRIIHADLKSQNVLISAHNSPQLSDFGLSLVLTQSTTASSVTNGGTVRWMAKELLLHSESVLSSPKYNEQTDIWAFGMVAYELLSWDIPYSDIKEIHWVITAITNGKLPTMPFESRDGQLFDKLWELCQICWLEPSARPDASRCMKLLSQIESGPENPDQDEQEKSDINLDISNFRHSTIRASLSPIQEDLPIVESPTSTRPPEVFGFSRSVVDEYSPQQLQREDEEDDATTAFSEGGTNYTISNIPGPGALLGILYNRAGYHLEVMLARAVARGRGGLSRNSQTVNGSTASIGRPYHRRRITTAVNAMADLSRNLGSRLEKLAGKAGLGKYAKARKILKESKYWRFRDWTEEQRADICEALLSYARLDSRSIQSLTFRVMVHSVVEFPPLRQVFSEKIGISSFSPSSWKRPLVTYNLGWLYLYDLVSHCLEQNKIMDVMDRLETEKKRNHFSHLSDLFSKSSKFADASLALEYVITSWDGSGLDTYLLRRGYQSTAFISFTAAIRARYDIANARYAGLDSWDDSFDLLVGRFISAILRSVTALEVDELEALMVDRAERATWLEIYTIYCASRSAVGEKLTPKSYNDHALPWKARCRWKFDDEKYATFLEKLYDLEDSDGANVRILFPRPTRSGV</sequence>
<dbReference type="EMBL" id="KQ086155">
    <property type="protein sequence ID" value="KLO07181.1"/>
    <property type="molecule type" value="Genomic_DNA"/>
</dbReference>
<dbReference type="GO" id="GO:0005524">
    <property type="term" value="F:ATP binding"/>
    <property type="evidence" value="ECO:0007669"/>
    <property type="project" value="InterPro"/>
</dbReference>
<dbReference type="InterPro" id="IPR000719">
    <property type="entry name" value="Prot_kinase_dom"/>
</dbReference>
<proteinExistence type="predicted"/>
<reference evidence="2 3" key="1">
    <citation type="submission" date="2015-04" db="EMBL/GenBank/DDBJ databases">
        <title>Complete genome sequence of Schizopora paradoxa KUC8140, a cosmopolitan wood degrader in East Asia.</title>
        <authorList>
            <consortium name="DOE Joint Genome Institute"/>
            <person name="Min B."/>
            <person name="Park H."/>
            <person name="Jang Y."/>
            <person name="Kim J.-J."/>
            <person name="Kim K.H."/>
            <person name="Pangilinan J."/>
            <person name="Lipzen A."/>
            <person name="Riley R."/>
            <person name="Grigoriev I.V."/>
            <person name="Spatafora J.W."/>
            <person name="Choi I.-G."/>
        </authorList>
    </citation>
    <scope>NUCLEOTIDE SEQUENCE [LARGE SCALE GENOMIC DNA]</scope>
    <source>
        <strain evidence="2 3">KUC8140</strain>
    </source>
</reference>
<dbReference type="Gene3D" id="1.10.510.10">
    <property type="entry name" value="Transferase(Phosphotransferase) domain 1"/>
    <property type="match status" value="1"/>
</dbReference>
<dbReference type="InParanoid" id="A0A0H2RQU0"/>
<evidence type="ECO:0000313" key="3">
    <source>
        <dbReference type="Proteomes" id="UP000053477"/>
    </source>
</evidence>
<organism evidence="2 3">
    <name type="scientific">Schizopora paradoxa</name>
    <dbReference type="NCBI Taxonomy" id="27342"/>
    <lineage>
        <taxon>Eukaryota</taxon>
        <taxon>Fungi</taxon>
        <taxon>Dikarya</taxon>
        <taxon>Basidiomycota</taxon>
        <taxon>Agaricomycotina</taxon>
        <taxon>Agaricomycetes</taxon>
        <taxon>Hymenochaetales</taxon>
        <taxon>Schizoporaceae</taxon>
        <taxon>Schizopora</taxon>
    </lineage>
</organism>
<dbReference type="SUPFAM" id="SSF56112">
    <property type="entry name" value="Protein kinase-like (PK-like)"/>
    <property type="match status" value="1"/>
</dbReference>
<dbReference type="InterPro" id="IPR051681">
    <property type="entry name" value="Ser/Thr_Kinases-Pseudokinases"/>
</dbReference>
<dbReference type="PANTHER" id="PTHR44329">
    <property type="entry name" value="SERINE/THREONINE-PROTEIN KINASE TNNI3K-RELATED"/>
    <property type="match status" value="1"/>
</dbReference>
<dbReference type="GO" id="GO:0004674">
    <property type="term" value="F:protein serine/threonine kinase activity"/>
    <property type="evidence" value="ECO:0007669"/>
    <property type="project" value="TreeGrafter"/>
</dbReference>
<accession>A0A0H2RQU0</accession>
<dbReference type="OrthoDB" id="1668230at2759"/>
<dbReference type="Proteomes" id="UP000053477">
    <property type="component" value="Unassembled WGS sequence"/>
</dbReference>
<keyword evidence="2" id="KW-0418">Kinase</keyword>
<dbReference type="STRING" id="27342.A0A0H2RQU0"/>
<evidence type="ECO:0000313" key="2">
    <source>
        <dbReference type="EMBL" id="KLO07181.1"/>
    </source>
</evidence>
<protein>
    <submittedName>
        <fullName evidence="2">Kinase-like protein</fullName>
    </submittedName>
</protein>